<proteinExistence type="predicted"/>
<dbReference type="PIRSF" id="PIRSF018266">
    <property type="entry name" value="FecR"/>
    <property type="match status" value="1"/>
</dbReference>
<name>A0A3L8AAQ0_9BACE</name>
<organism evidence="4 7">
    <name type="scientific">Bacteroides acidifaciens</name>
    <dbReference type="NCBI Taxonomy" id="85831"/>
    <lineage>
        <taxon>Bacteria</taxon>
        <taxon>Pseudomonadati</taxon>
        <taxon>Bacteroidota</taxon>
        <taxon>Bacteroidia</taxon>
        <taxon>Bacteroidales</taxon>
        <taxon>Bacteroidaceae</taxon>
        <taxon>Bacteroides</taxon>
    </lineage>
</organism>
<feature type="domain" description="Protein FecR C-terminal" evidence="3">
    <location>
        <begin position="254"/>
        <end position="329"/>
    </location>
</feature>
<reference evidence="6 9" key="3">
    <citation type="submission" date="2019-04" db="EMBL/GenBank/DDBJ databases">
        <title>Microbes associate with the intestines of laboratory mice.</title>
        <authorList>
            <person name="Navarre W."/>
            <person name="Wong E."/>
            <person name="Huang K."/>
            <person name="Tropini C."/>
            <person name="Ng K."/>
            <person name="Yu B."/>
        </authorList>
    </citation>
    <scope>NUCLEOTIDE SEQUENCE [LARGE SCALE GENOMIC DNA]</scope>
    <source>
        <strain evidence="6 9">NM70_E10</strain>
    </source>
</reference>
<reference evidence="4 7" key="1">
    <citation type="submission" date="2018-09" db="EMBL/GenBank/DDBJ databases">
        <title>Murine metabolic-syndrome-specific gut microbial biobank.</title>
        <authorList>
            <person name="Liu C."/>
        </authorList>
    </citation>
    <scope>NUCLEOTIDE SEQUENCE [LARGE SCALE GENOMIC DNA]</scope>
    <source>
        <strain evidence="4 7">0.1X-D8-26</strain>
    </source>
</reference>
<dbReference type="Proteomes" id="UP000298073">
    <property type="component" value="Unassembled WGS sequence"/>
</dbReference>
<feature type="domain" description="FecR protein" evidence="2">
    <location>
        <begin position="119"/>
        <end position="209"/>
    </location>
</feature>
<dbReference type="Gene3D" id="3.55.50.30">
    <property type="match status" value="1"/>
</dbReference>
<dbReference type="EMBL" id="SPPV01000069">
    <property type="protein sequence ID" value="TFU45172.1"/>
    <property type="molecule type" value="Genomic_DNA"/>
</dbReference>
<comment type="caution">
    <text evidence="4">The sequence shown here is derived from an EMBL/GenBank/DDBJ whole genome shotgun (WGS) entry which is preliminary data.</text>
</comment>
<evidence type="ECO:0000313" key="8">
    <source>
        <dbReference type="Proteomes" id="UP000298073"/>
    </source>
</evidence>
<dbReference type="Gene3D" id="2.60.120.1440">
    <property type="match status" value="1"/>
</dbReference>
<dbReference type="OrthoDB" id="1452822at2"/>
<sequence>MNNTFKIIRNFVATIASKELKLKFWSWLVYPSMQKEKEEALLDIWNTQQFEADKSTYEAFCKFKKSIRKNKSHLVISIHRKIIRIAAIILIPLLGMATVYYYLNTKTTDIEILECIAPEGETRELILPDGSKVILNSGTVLVYPSKFTETARTVYLSGEGYFNVTKKTHNPFIVKTQHLNIQVLGTSFNLQAYPLNSKTTTTLVTGAVKVEKTGEPDCYVTLTPNQQLNYDNHTGEFHKKDTNATLYCEWTKGKLNFITMPLKEIFKILERTYAINFQISSSILKSDLFNTDLYTIRFKQKDEITNIMNIVTKTVGNITYKLEDEQTIVVYPIKKERR</sequence>
<evidence type="ECO:0000256" key="1">
    <source>
        <dbReference type="SAM" id="Phobius"/>
    </source>
</evidence>
<dbReference type="PANTHER" id="PTHR30273">
    <property type="entry name" value="PERIPLASMIC SIGNAL SENSOR AND SIGMA FACTOR ACTIVATOR FECR-RELATED"/>
    <property type="match status" value="1"/>
</dbReference>
<protein>
    <submittedName>
        <fullName evidence="4">FecR family protein</fullName>
    </submittedName>
</protein>
<reference evidence="5 8" key="2">
    <citation type="submission" date="2019-03" db="EMBL/GenBank/DDBJ databases">
        <title>Diversity of the mouse oral microbiome.</title>
        <authorList>
            <person name="Joseph S."/>
            <person name="Aduse-Opoku J."/>
            <person name="Curtis M."/>
            <person name="Wade W."/>
            <person name="Hashim A."/>
        </authorList>
    </citation>
    <scope>NUCLEOTIDE SEQUENCE [LARGE SCALE GENOMIC DNA]</scope>
    <source>
        <strain evidence="5 8">P2318</strain>
    </source>
</reference>
<dbReference type="Proteomes" id="UP000305751">
    <property type="component" value="Unassembled WGS sequence"/>
</dbReference>
<dbReference type="GO" id="GO:0016989">
    <property type="term" value="F:sigma factor antagonist activity"/>
    <property type="evidence" value="ECO:0007669"/>
    <property type="project" value="TreeGrafter"/>
</dbReference>
<evidence type="ECO:0000313" key="5">
    <source>
        <dbReference type="EMBL" id="TFU45172.1"/>
    </source>
</evidence>
<evidence type="ECO:0000313" key="4">
    <source>
        <dbReference type="EMBL" id="RLT81245.1"/>
    </source>
</evidence>
<evidence type="ECO:0000313" key="7">
    <source>
        <dbReference type="Proteomes" id="UP000267159"/>
    </source>
</evidence>
<evidence type="ECO:0000259" key="2">
    <source>
        <dbReference type="Pfam" id="PF04773"/>
    </source>
</evidence>
<evidence type="ECO:0000313" key="9">
    <source>
        <dbReference type="Proteomes" id="UP000305751"/>
    </source>
</evidence>
<dbReference type="RefSeq" id="WP_121766858.1">
    <property type="nucleotide sequence ID" value="NZ_CABIXU010000097.1"/>
</dbReference>
<dbReference type="AlphaFoldDB" id="A0A3L8AAQ0"/>
<keyword evidence="1" id="KW-0472">Membrane</keyword>
<keyword evidence="1" id="KW-0812">Transmembrane</keyword>
<gene>
    <name evidence="4" type="ORF">D7Y07_03850</name>
    <name evidence="5" type="ORF">E4T97_19485</name>
    <name evidence="6" type="ORF">E5356_15175</name>
</gene>
<dbReference type="InterPro" id="IPR032508">
    <property type="entry name" value="FecR_C"/>
</dbReference>
<feature type="transmembrane region" description="Helical" evidence="1">
    <location>
        <begin position="82"/>
        <end position="103"/>
    </location>
</feature>
<accession>A0A3L8AAQ0</accession>
<dbReference type="PANTHER" id="PTHR30273:SF2">
    <property type="entry name" value="PROTEIN FECR"/>
    <property type="match status" value="1"/>
</dbReference>
<dbReference type="InterPro" id="IPR006860">
    <property type="entry name" value="FecR"/>
</dbReference>
<dbReference type="EMBL" id="SRZA01000058">
    <property type="protein sequence ID" value="TGX99821.1"/>
    <property type="molecule type" value="Genomic_DNA"/>
</dbReference>
<keyword evidence="9" id="KW-1185">Reference proteome</keyword>
<dbReference type="Proteomes" id="UP000267159">
    <property type="component" value="Unassembled WGS sequence"/>
</dbReference>
<evidence type="ECO:0000259" key="3">
    <source>
        <dbReference type="Pfam" id="PF16344"/>
    </source>
</evidence>
<evidence type="ECO:0000313" key="6">
    <source>
        <dbReference type="EMBL" id="TGX99821.1"/>
    </source>
</evidence>
<dbReference type="InterPro" id="IPR012373">
    <property type="entry name" value="Ferrdict_sens_TM"/>
</dbReference>
<dbReference type="Pfam" id="PF04773">
    <property type="entry name" value="FecR"/>
    <property type="match status" value="1"/>
</dbReference>
<keyword evidence="1" id="KW-1133">Transmembrane helix</keyword>
<dbReference type="Pfam" id="PF16344">
    <property type="entry name" value="FecR_C"/>
    <property type="match status" value="1"/>
</dbReference>
<dbReference type="FunFam" id="2.60.120.1440:FF:000001">
    <property type="entry name" value="Putative anti-sigma factor"/>
    <property type="match status" value="1"/>
</dbReference>
<dbReference type="EMBL" id="RAZM01000007">
    <property type="protein sequence ID" value="RLT81245.1"/>
    <property type="molecule type" value="Genomic_DNA"/>
</dbReference>